<evidence type="ECO:0000313" key="2">
    <source>
        <dbReference type="Proteomes" id="UP001056120"/>
    </source>
</evidence>
<reference evidence="1 2" key="2">
    <citation type="journal article" date="2022" name="Mol. Ecol. Resour.">
        <title>The genomes of chicory, endive, great burdock and yacon provide insights into Asteraceae paleo-polyploidization history and plant inulin production.</title>
        <authorList>
            <person name="Fan W."/>
            <person name="Wang S."/>
            <person name="Wang H."/>
            <person name="Wang A."/>
            <person name="Jiang F."/>
            <person name="Liu H."/>
            <person name="Zhao H."/>
            <person name="Xu D."/>
            <person name="Zhang Y."/>
        </authorList>
    </citation>
    <scope>NUCLEOTIDE SEQUENCE [LARGE SCALE GENOMIC DNA]</scope>
    <source>
        <strain evidence="2">cv. Yunnan</strain>
        <tissue evidence="1">Leaves</tissue>
    </source>
</reference>
<name>A0ACB9K3T9_9ASTR</name>
<accession>A0ACB9K3T9</accession>
<sequence>MKKNRYANNPFLSLSVRTHTLGRHSLLHTLFTALKPLIPSDFNRPYSDTGDWEVDMAGKSSRGRNKKAAHNANAVPAAVAPVVSANGHPKDESNPVGDQKVDANGVPPSVEVQAAKPEVESENASSENQVKQGDIHLFPVPVKTQFGEKLELQLSPSDSVMDVRQFLLDAPETCFFTCYDLLLHTKDGSAHHLEDYHEISEVADITSGDCSLEMISALYDDRSIRAHVHRTRELLSLSTLHSSLSTSLALQHEIGQNASANSGDQPTKTEVLELENLGFMEDVSGSLSNLLSSPSKEIKCVESIVFSSFNPPPSYRRLVGDLIYLDVVTLEGSKYCITGTTTTFYVNSSSGNTLDPKPTKAASEATTLIGLLQKISSKFKKAFREMLERKASAHPFENIQSLLPPNSWLGLHPVPDHKRDAARAENSLTLSFGSELIGMQRDWNEELQSCREFPHASPQERILRDRALYKVSSDFVDAAINGAIGVISRCIPPINPTDPECFHMYVHNNIFFSFAVDADLEQLSRKQLSDTNVNSSEKTLTKSSKVNMEKSSAAITENHNLNGVAESVSDAPSEVQLAESEQATYASSNNDLKGTKAYQEADVPGLYNLAMAIVDYRGHRVVAQSVLPGILQGDKSDSLLYGSVDNGKKICWNQDFHSKVLEASKRLRVKEHTVLDGSGNVFQIAAPVECKGIVGSDDRHYLLDLMRVTPRDANYTGPNSKFCILRPELITAYCQAEAAKNSKSKCEPEETPKSLDSSKDDNVEQVDQAEPAKIPEPSDTKPDESEDKTVVEESGSKAADVADKSEDIRFNPNVFTEFKLAGNPEEIAADEESVRKVSLYLKDTVLPKFIQDLCTLEVSPMDGQTLTEALHAHGINVRYIGKVADGTKHLPHLWDLCSNEIIVRCAKHILKDVLRDTSDHDIGHAIAHFFNCLFGDYQTASGKGVGNNNTQSKNQKKDLLAGKSTKGHSRSKVGGVANKKKASCMNLSSESLWSNILEFAKVKYQFELPEDAGSVVKKISVIRNLCLKVGVAIAAKKYDLSAGTPFQTSDILNLQPVVKHSIPVCQDAKELVETGKVQLAEGMLNEAYTLFTEAFTILQQVTGPMHREVANCCRYLAMVLYHAGDMAAAIMQQHKELIINERCLGLDHPDTAHSYGNMALFYHGLNQSELALRHMSRALLLLSLSSGPDHPDVAATYINVAMMYQDIGKMNTALRYLQEALKKNERLLGEEHIQTAVCYHALAIAFNCVGAYKLSHQHEKKTYDILVKQLGEDDSRTRDSENWMKTFKMREAQMNAQKQKGQAVNAVSAQAAIDLLKAHPDLIQAFQAASGGGASGSGGSSTVGGENFARGGRGVDERSARAVAEARKKAAARGLLIRPHGVPVQALPPLTQLLNIINSGMTPENAASEDTNGAQNPEEPTKSEQQGQAPVGLGAGLGALDPKKQNQKQKQNPK</sequence>
<gene>
    <name evidence="1" type="ORF">L1987_00983</name>
</gene>
<organism evidence="1 2">
    <name type="scientific">Smallanthus sonchifolius</name>
    <dbReference type="NCBI Taxonomy" id="185202"/>
    <lineage>
        <taxon>Eukaryota</taxon>
        <taxon>Viridiplantae</taxon>
        <taxon>Streptophyta</taxon>
        <taxon>Embryophyta</taxon>
        <taxon>Tracheophyta</taxon>
        <taxon>Spermatophyta</taxon>
        <taxon>Magnoliopsida</taxon>
        <taxon>eudicotyledons</taxon>
        <taxon>Gunneridae</taxon>
        <taxon>Pentapetalae</taxon>
        <taxon>asterids</taxon>
        <taxon>campanulids</taxon>
        <taxon>Asterales</taxon>
        <taxon>Asteraceae</taxon>
        <taxon>Asteroideae</taxon>
        <taxon>Heliantheae alliance</taxon>
        <taxon>Millerieae</taxon>
        <taxon>Smallanthus</taxon>
    </lineage>
</organism>
<reference evidence="2" key="1">
    <citation type="journal article" date="2022" name="Mol. Ecol. Resour.">
        <title>The genomes of chicory, endive, great burdock and yacon provide insights into Asteraceae palaeo-polyploidization history and plant inulin production.</title>
        <authorList>
            <person name="Fan W."/>
            <person name="Wang S."/>
            <person name="Wang H."/>
            <person name="Wang A."/>
            <person name="Jiang F."/>
            <person name="Liu H."/>
            <person name="Zhao H."/>
            <person name="Xu D."/>
            <person name="Zhang Y."/>
        </authorList>
    </citation>
    <scope>NUCLEOTIDE SEQUENCE [LARGE SCALE GENOMIC DNA]</scope>
    <source>
        <strain evidence="2">cv. Yunnan</strain>
    </source>
</reference>
<dbReference type="EMBL" id="CM042018">
    <property type="protein sequence ID" value="KAI3826923.1"/>
    <property type="molecule type" value="Genomic_DNA"/>
</dbReference>
<dbReference type="Proteomes" id="UP001056120">
    <property type="component" value="Linkage Group LG01"/>
</dbReference>
<keyword evidence="2" id="KW-1185">Reference proteome</keyword>
<comment type="caution">
    <text evidence="1">The sequence shown here is derived from an EMBL/GenBank/DDBJ whole genome shotgun (WGS) entry which is preliminary data.</text>
</comment>
<proteinExistence type="predicted"/>
<evidence type="ECO:0000313" key="1">
    <source>
        <dbReference type="EMBL" id="KAI3826923.1"/>
    </source>
</evidence>
<protein>
    <submittedName>
        <fullName evidence="1">Uncharacterized protein</fullName>
    </submittedName>
</protein>